<dbReference type="Proteomes" id="UP000593561">
    <property type="component" value="Unassembled WGS sequence"/>
</dbReference>
<name>A0A7J8QV30_GOSDV</name>
<gene>
    <name evidence="1" type="ORF">Godav_017731</name>
</gene>
<sequence>MAVMVLQKPIGREVAQNIQRHWVEFEGFRNLKKNESINRSQRTQEVIPRTRIYFDVAFDSRTFRSATGLV</sequence>
<reference evidence="1 2" key="1">
    <citation type="journal article" date="2019" name="Genome Biol. Evol.">
        <title>Insights into the evolution of the New World diploid cottons (Gossypium, subgenus Houzingenia) based on genome sequencing.</title>
        <authorList>
            <person name="Grover C.E."/>
            <person name="Arick M.A. 2nd"/>
            <person name="Thrash A."/>
            <person name="Conover J.L."/>
            <person name="Sanders W.S."/>
            <person name="Peterson D.G."/>
            <person name="Frelichowski J.E."/>
            <person name="Scheffler J.A."/>
            <person name="Scheffler B.E."/>
            <person name="Wendel J.F."/>
        </authorList>
    </citation>
    <scope>NUCLEOTIDE SEQUENCE [LARGE SCALE GENOMIC DNA]</scope>
    <source>
        <strain evidence="1">27</strain>
        <tissue evidence="1">Leaf</tissue>
    </source>
</reference>
<organism evidence="1 2">
    <name type="scientific">Gossypium davidsonii</name>
    <name type="common">Davidson's cotton</name>
    <name type="synonym">Gossypium klotzschianum subsp. davidsonii</name>
    <dbReference type="NCBI Taxonomy" id="34287"/>
    <lineage>
        <taxon>Eukaryota</taxon>
        <taxon>Viridiplantae</taxon>
        <taxon>Streptophyta</taxon>
        <taxon>Embryophyta</taxon>
        <taxon>Tracheophyta</taxon>
        <taxon>Spermatophyta</taxon>
        <taxon>Magnoliopsida</taxon>
        <taxon>eudicotyledons</taxon>
        <taxon>Gunneridae</taxon>
        <taxon>Pentapetalae</taxon>
        <taxon>rosids</taxon>
        <taxon>malvids</taxon>
        <taxon>Malvales</taxon>
        <taxon>Malvaceae</taxon>
        <taxon>Malvoideae</taxon>
        <taxon>Gossypium</taxon>
    </lineage>
</organism>
<proteinExistence type="predicted"/>
<evidence type="ECO:0000313" key="1">
    <source>
        <dbReference type="EMBL" id="MBA0605120.1"/>
    </source>
</evidence>
<comment type="caution">
    <text evidence="1">The sequence shown here is derived from an EMBL/GenBank/DDBJ whole genome shotgun (WGS) entry which is preliminary data.</text>
</comment>
<keyword evidence="2" id="KW-1185">Reference proteome</keyword>
<protein>
    <submittedName>
        <fullName evidence="1">Uncharacterized protein</fullName>
    </submittedName>
</protein>
<accession>A0A7J8QV30</accession>
<dbReference type="AlphaFoldDB" id="A0A7J8QV30"/>
<evidence type="ECO:0000313" key="2">
    <source>
        <dbReference type="Proteomes" id="UP000593561"/>
    </source>
</evidence>
<dbReference type="EMBL" id="JABFAC010000001">
    <property type="protein sequence ID" value="MBA0605120.1"/>
    <property type="molecule type" value="Genomic_DNA"/>
</dbReference>